<organism evidence="3 4">
    <name type="scientific">Ephemerocybe angulata</name>
    <dbReference type="NCBI Taxonomy" id="980116"/>
    <lineage>
        <taxon>Eukaryota</taxon>
        <taxon>Fungi</taxon>
        <taxon>Dikarya</taxon>
        <taxon>Basidiomycota</taxon>
        <taxon>Agaricomycotina</taxon>
        <taxon>Agaricomycetes</taxon>
        <taxon>Agaricomycetidae</taxon>
        <taxon>Agaricales</taxon>
        <taxon>Agaricineae</taxon>
        <taxon>Psathyrellaceae</taxon>
        <taxon>Ephemerocybe</taxon>
    </lineage>
</organism>
<keyword evidence="4" id="KW-1185">Reference proteome</keyword>
<evidence type="ECO:0000259" key="2">
    <source>
        <dbReference type="Pfam" id="PF20209"/>
    </source>
</evidence>
<dbReference type="AlphaFoldDB" id="A0A8H6LXR9"/>
<feature type="non-terminal residue" evidence="3">
    <location>
        <position position="1"/>
    </location>
</feature>
<dbReference type="EMBL" id="JACGCI010000090">
    <property type="protein sequence ID" value="KAF6746705.1"/>
    <property type="molecule type" value="Genomic_DNA"/>
</dbReference>
<dbReference type="Proteomes" id="UP000521943">
    <property type="component" value="Unassembled WGS sequence"/>
</dbReference>
<evidence type="ECO:0000313" key="4">
    <source>
        <dbReference type="Proteomes" id="UP000521943"/>
    </source>
</evidence>
<dbReference type="OrthoDB" id="3221862at2759"/>
<reference evidence="3 4" key="1">
    <citation type="submission" date="2020-07" db="EMBL/GenBank/DDBJ databases">
        <title>Comparative genomics of pyrophilous fungi reveals a link between fire events and developmental genes.</title>
        <authorList>
            <consortium name="DOE Joint Genome Institute"/>
            <person name="Steindorff A.S."/>
            <person name="Carver A."/>
            <person name="Calhoun S."/>
            <person name="Stillman K."/>
            <person name="Liu H."/>
            <person name="Lipzen A."/>
            <person name="Pangilinan J."/>
            <person name="Labutti K."/>
            <person name="Bruns T.D."/>
            <person name="Grigoriev I.V."/>
        </authorList>
    </citation>
    <scope>NUCLEOTIDE SEQUENCE [LARGE SCALE GENOMIC DNA]</scope>
    <source>
        <strain evidence="3 4">CBS 144469</strain>
    </source>
</reference>
<dbReference type="InterPro" id="IPR046700">
    <property type="entry name" value="DUF6570"/>
</dbReference>
<proteinExistence type="predicted"/>
<dbReference type="Pfam" id="PF20209">
    <property type="entry name" value="DUF6570"/>
    <property type="match status" value="1"/>
</dbReference>
<feature type="region of interest" description="Disordered" evidence="1">
    <location>
        <begin position="44"/>
        <end position="81"/>
    </location>
</feature>
<evidence type="ECO:0000313" key="3">
    <source>
        <dbReference type="EMBL" id="KAF6746705.1"/>
    </source>
</evidence>
<protein>
    <recommendedName>
        <fullName evidence="2">DUF6570 domain-containing protein</fullName>
    </recommendedName>
</protein>
<name>A0A8H6LXR9_9AGAR</name>
<sequence length="491" mass="54821">MNAHHINFASTETRELLEHRLLRHRCPLCISMVSIFQPIVIQAPPTPPATPEPGVKKPKPMKAKDVTTKAKSVSTDPPAPAPKSLVERIVRKWCLESSPDNLEEQGCAVCGQLTPSKDMSLISSEQDLNLACLINVECSRKERNSTADSVDGWSEPIIEKSCSHICKPCLTSLKKGKRPKFALANGLWVGEIPAQLKDLTFAEQMLIGRVRHNRCLIRVASSGRAKMIANAIMFQTPVVKVYHTLPVSVAEASDVIAVIFMGNTRPTAEEYKRTPMLDYADLEISKENLEQYPLSGVPVVVDFKKVDDGVDATNQLASELSKHETEVNVASSSGPCSLILKALAHMDNQGLAMGIGQDSTPVSMYDNPQLYPQMFPWLFPYGYGGIGQHRHKKAMSEEQHKKRLLMYYDKRFQTDFYFPMIAFNHEQIKSNVTSSFLMTKKANFESVVEKVASIDPAVFKDMCDKMVPGAVYKPETDEEKKCYSIMEELDH</sequence>
<gene>
    <name evidence="3" type="ORF">DFP72DRAFT_822867</name>
</gene>
<comment type="caution">
    <text evidence="3">The sequence shown here is derived from an EMBL/GenBank/DDBJ whole genome shotgun (WGS) entry which is preliminary data.</text>
</comment>
<feature type="domain" description="DUF6570" evidence="2">
    <location>
        <begin position="175"/>
        <end position="274"/>
    </location>
</feature>
<accession>A0A8H6LXR9</accession>
<evidence type="ECO:0000256" key="1">
    <source>
        <dbReference type="SAM" id="MobiDB-lite"/>
    </source>
</evidence>